<sequence>MLASSRPPALVHPGARRSPAVVVRAAASTGTAAPAAAIDALKRGVAQPGSVPAPAMLSAMLELERAKLSPEPWLASIEAPRARWRLIFTADSKQVQAGQKKQPSKGGIFFPIPAVQKFDPVTKDFENGVFLGPIASLTFNGPYTMAGRQLSFDVRSMNIGLGPWRWSIALKKDAKPLDQLPDSERKALPFFLYAYADGDIIVARGRSGGLAVWTRTTAEWEMNAGVAQVYK</sequence>
<dbReference type="RefSeq" id="XP_013905014.1">
    <property type="nucleotide sequence ID" value="XM_014049560.1"/>
</dbReference>
<dbReference type="PANTHER" id="PTHR35690">
    <property type="entry name" value="OS01G0363500 PROTEIN"/>
    <property type="match status" value="1"/>
</dbReference>
<reference evidence="1 2" key="1">
    <citation type="journal article" date="2013" name="BMC Genomics">
        <title>Reconstruction of the lipid metabolism for the microalga Monoraphidium neglectum from its genome sequence reveals characteristics suitable for biofuel production.</title>
        <authorList>
            <person name="Bogen C."/>
            <person name="Al-Dilaimi A."/>
            <person name="Albersmeier A."/>
            <person name="Wichmann J."/>
            <person name="Grundmann M."/>
            <person name="Rupp O."/>
            <person name="Lauersen K.J."/>
            <person name="Blifernez-Klassen O."/>
            <person name="Kalinowski J."/>
            <person name="Goesmann A."/>
            <person name="Mussgnug J.H."/>
            <person name="Kruse O."/>
        </authorList>
    </citation>
    <scope>NUCLEOTIDE SEQUENCE [LARGE SCALE GENOMIC DNA]</scope>
    <source>
        <strain evidence="1 2">SAG 48.87</strain>
    </source>
</reference>
<name>A0A0D2MTV4_9CHLO</name>
<evidence type="ECO:0000313" key="2">
    <source>
        <dbReference type="Proteomes" id="UP000054498"/>
    </source>
</evidence>
<dbReference type="PANTHER" id="PTHR35690:SF1">
    <property type="entry name" value="OS01G0363500 PROTEIN"/>
    <property type="match status" value="1"/>
</dbReference>
<evidence type="ECO:0000313" key="1">
    <source>
        <dbReference type="EMBL" id="KIZ05995.1"/>
    </source>
</evidence>
<keyword evidence="2" id="KW-1185">Reference proteome</keyword>
<evidence type="ECO:0008006" key="3">
    <source>
        <dbReference type="Google" id="ProtNLM"/>
    </source>
</evidence>
<protein>
    <recommendedName>
        <fullName evidence="3">Plastid lipid-associated protein/fibrillin conserved domain-containing protein</fullName>
    </recommendedName>
</protein>
<dbReference type="GeneID" id="25734846"/>
<accession>A0A0D2MTV4</accession>
<dbReference type="Proteomes" id="UP000054498">
    <property type="component" value="Unassembled WGS sequence"/>
</dbReference>
<gene>
    <name evidence="1" type="ORF">MNEG_1968</name>
</gene>
<dbReference type="KEGG" id="mng:MNEG_1968"/>
<proteinExistence type="predicted"/>
<organism evidence="1 2">
    <name type="scientific">Monoraphidium neglectum</name>
    <dbReference type="NCBI Taxonomy" id="145388"/>
    <lineage>
        <taxon>Eukaryota</taxon>
        <taxon>Viridiplantae</taxon>
        <taxon>Chlorophyta</taxon>
        <taxon>core chlorophytes</taxon>
        <taxon>Chlorophyceae</taxon>
        <taxon>CS clade</taxon>
        <taxon>Sphaeropleales</taxon>
        <taxon>Selenastraceae</taxon>
        <taxon>Monoraphidium</taxon>
    </lineage>
</organism>
<dbReference type="AlphaFoldDB" id="A0A0D2MTV4"/>
<dbReference type="EMBL" id="KK100429">
    <property type="protein sequence ID" value="KIZ05995.1"/>
    <property type="molecule type" value="Genomic_DNA"/>
</dbReference>
<dbReference type="OrthoDB" id="44190at2759"/>